<dbReference type="Pfam" id="PF10184">
    <property type="entry name" value="DUF2358"/>
    <property type="match status" value="1"/>
</dbReference>
<organism evidence="3">
    <name type="scientific">Lotharella oceanica</name>
    <dbReference type="NCBI Taxonomy" id="641309"/>
    <lineage>
        <taxon>Eukaryota</taxon>
        <taxon>Sar</taxon>
        <taxon>Rhizaria</taxon>
        <taxon>Cercozoa</taxon>
        <taxon>Chlorarachniophyceae</taxon>
        <taxon>Lotharella</taxon>
    </lineage>
</organism>
<dbReference type="InterPro" id="IPR018790">
    <property type="entry name" value="DUF2358"/>
</dbReference>
<evidence type="ECO:0008006" key="4">
    <source>
        <dbReference type="Google" id="ProtNLM"/>
    </source>
</evidence>
<dbReference type="AlphaFoldDB" id="A0A7S2U156"/>
<evidence type="ECO:0000256" key="1">
    <source>
        <dbReference type="SAM" id="MobiDB-lite"/>
    </source>
</evidence>
<sequence length="296" mass="32109">MKPHRLLVLLACTACASLPDAHRPRTPLRAHADQILARIRTRQQPTGTRLARRVPRRDVGQHRRRRGIPAIISSTAAATALAVSLGSFSCNAEELRSYQATSGAVKALVQGLTDLTNAVGGAAAPSPGGDGGLSTHTTLRLSPEQVREVIEDDFLSRNYLWTGELTTGAYKADCTFTDPTLTFTGVSTFQRNLANLTPFINALVDHPKTVLYSIRLEPDRSKIVANWQMDGRLRLPWNPRIKLDGQTVYTLAKDDGAAEEDLEDGKGEVVLVSAYDESWSLSAADALLQLVTPSAT</sequence>
<dbReference type="PANTHER" id="PTHR34123:SF1">
    <property type="entry name" value="OS04G0578200 PROTEIN"/>
    <property type="match status" value="1"/>
</dbReference>
<accession>A0A7S2U156</accession>
<keyword evidence="2" id="KW-0732">Signal</keyword>
<dbReference type="PANTHER" id="PTHR34123">
    <property type="entry name" value="OS04G0578200 PROTEIN"/>
    <property type="match status" value="1"/>
</dbReference>
<protein>
    <recommendedName>
        <fullName evidence="4">Plastid lipid-associated protein/fibrillin conserved domain-containing protein</fullName>
    </recommendedName>
</protein>
<proteinExistence type="predicted"/>
<dbReference type="EMBL" id="HBHP01030049">
    <property type="protein sequence ID" value="CAD9774528.1"/>
    <property type="molecule type" value="Transcribed_RNA"/>
</dbReference>
<feature type="chain" id="PRO_5030558341" description="Plastid lipid-associated protein/fibrillin conserved domain-containing protein" evidence="2">
    <location>
        <begin position="22"/>
        <end position="296"/>
    </location>
</feature>
<evidence type="ECO:0000256" key="2">
    <source>
        <dbReference type="SAM" id="SignalP"/>
    </source>
</evidence>
<name>A0A7S2U156_9EUKA</name>
<feature type="signal peptide" evidence="2">
    <location>
        <begin position="1"/>
        <end position="21"/>
    </location>
</feature>
<evidence type="ECO:0000313" key="3">
    <source>
        <dbReference type="EMBL" id="CAD9774528.1"/>
    </source>
</evidence>
<gene>
    <name evidence="3" type="ORF">LSP00402_LOCUS18521</name>
</gene>
<reference evidence="3" key="1">
    <citation type="submission" date="2021-01" db="EMBL/GenBank/DDBJ databases">
        <authorList>
            <person name="Corre E."/>
            <person name="Pelletier E."/>
            <person name="Niang G."/>
            <person name="Scheremetjew M."/>
            <person name="Finn R."/>
            <person name="Kale V."/>
            <person name="Holt S."/>
            <person name="Cochrane G."/>
            <person name="Meng A."/>
            <person name="Brown T."/>
            <person name="Cohen L."/>
        </authorList>
    </citation>
    <scope>NUCLEOTIDE SEQUENCE</scope>
    <source>
        <strain evidence="3">CCMP622</strain>
    </source>
</reference>
<feature type="region of interest" description="Disordered" evidence="1">
    <location>
        <begin position="43"/>
        <end position="63"/>
    </location>
</feature>